<organism evidence="2">
    <name type="scientific">Schizaphis graminum</name>
    <name type="common">Green bug aphid</name>
    <dbReference type="NCBI Taxonomy" id="13262"/>
    <lineage>
        <taxon>Eukaryota</taxon>
        <taxon>Metazoa</taxon>
        <taxon>Ecdysozoa</taxon>
        <taxon>Arthropoda</taxon>
        <taxon>Hexapoda</taxon>
        <taxon>Insecta</taxon>
        <taxon>Pterygota</taxon>
        <taxon>Neoptera</taxon>
        <taxon>Paraneoptera</taxon>
        <taxon>Hemiptera</taxon>
        <taxon>Sternorrhyncha</taxon>
        <taxon>Aphidomorpha</taxon>
        <taxon>Aphidoidea</taxon>
        <taxon>Aphididae</taxon>
        <taxon>Aphidini</taxon>
        <taxon>Schizaphis</taxon>
    </lineage>
</organism>
<keyword evidence="1" id="KW-1133">Transmembrane helix</keyword>
<sequence length="147" mass="17565">MQLQILRKVFFIFVLSIYIYILIFFRQTLDKKYSYCVRTVRSKKQVRRKDNGEVAKLILEKCNHVFSKNNKWIELQKIKSIHNGTALKIYVEQYNLNDLIYMKYAPITSVDVGRSFSMYKITLASNRMSFNESNLTKYMVINSFFNI</sequence>
<dbReference type="AlphaFoldDB" id="A0A2S2PPA4"/>
<proteinExistence type="predicted"/>
<evidence type="ECO:0000256" key="1">
    <source>
        <dbReference type="SAM" id="Phobius"/>
    </source>
</evidence>
<reference evidence="2" key="1">
    <citation type="submission" date="2018-04" db="EMBL/GenBank/DDBJ databases">
        <title>Transcriptome of Schizaphis graminum biotype I.</title>
        <authorList>
            <person name="Scully E.D."/>
            <person name="Geib S.M."/>
            <person name="Palmer N.A."/>
            <person name="Koch K."/>
            <person name="Bradshaw J."/>
            <person name="Heng-Moss T."/>
            <person name="Sarath G."/>
        </authorList>
    </citation>
    <scope>NUCLEOTIDE SEQUENCE</scope>
</reference>
<dbReference type="EMBL" id="GGMR01018598">
    <property type="protein sequence ID" value="MBY31217.1"/>
    <property type="molecule type" value="Transcribed_RNA"/>
</dbReference>
<protein>
    <submittedName>
        <fullName evidence="2">Uncharacterized protein</fullName>
    </submittedName>
</protein>
<keyword evidence="1" id="KW-0812">Transmembrane</keyword>
<feature type="transmembrane region" description="Helical" evidence="1">
    <location>
        <begin position="6"/>
        <end position="25"/>
    </location>
</feature>
<gene>
    <name evidence="2" type="ORF">g.75505</name>
</gene>
<keyword evidence="1" id="KW-0472">Membrane</keyword>
<accession>A0A2S2PPA4</accession>
<name>A0A2S2PPA4_SCHGA</name>
<evidence type="ECO:0000313" key="2">
    <source>
        <dbReference type="EMBL" id="MBY31217.1"/>
    </source>
</evidence>